<gene>
    <name evidence="2" type="ORF">WJX73_006000</name>
</gene>
<keyword evidence="3" id="KW-1185">Reference proteome</keyword>
<dbReference type="AlphaFoldDB" id="A0AAW1P156"/>
<keyword evidence="1" id="KW-1133">Transmembrane helix</keyword>
<evidence type="ECO:0000256" key="1">
    <source>
        <dbReference type="SAM" id="Phobius"/>
    </source>
</evidence>
<keyword evidence="1" id="KW-0812">Transmembrane</keyword>
<comment type="caution">
    <text evidence="2">The sequence shown here is derived from an EMBL/GenBank/DDBJ whole genome shotgun (WGS) entry which is preliminary data.</text>
</comment>
<evidence type="ECO:0000313" key="3">
    <source>
        <dbReference type="Proteomes" id="UP001465755"/>
    </source>
</evidence>
<feature type="transmembrane region" description="Helical" evidence="1">
    <location>
        <begin position="139"/>
        <end position="159"/>
    </location>
</feature>
<evidence type="ECO:0008006" key="4">
    <source>
        <dbReference type="Google" id="ProtNLM"/>
    </source>
</evidence>
<dbReference type="EMBL" id="JALJOQ010000082">
    <property type="protein sequence ID" value="KAK9800341.1"/>
    <property type="molecule type" value="Genomic_DNA"/>
</dbReference>
<dbReference type="PANTHER" id="PTHR36009">
    <property type="match status" value="1"/>
</dbReference>
<evidence type="ECO:0000313" key="2">
    <source>
        <dbReference type="EMBL" id="KAK9800341.1"/>
    </source>
</evidence>
<dbReference type="Proteomes" id="UP001465755">
    <property type="component" value="Unassembled WGS sequence"/>
</dbReference>
<feature type="transmembrane region" description="Helical" evidence="1">
    <location>
        <begin position="171"/>
        <end position="191"/>
    </location>
</feature>
<organism evidence="2 3">
    <name type="scientific">Symbiochloris irregularis</name>
    <dbReference type="NCBI Taxonomy" id="706552"/>
    <lineage>
        <taxon>Eukaryota</taxon>
        <taxon>Viridiplantae</taxon>
        <taxon>Chlorophyta</taxon>
        <taxon>core chlorophytes</taxon>
        <taxon>Trebouxiophyceae</taxon>
        <taxon>Trebouxiales</taxon>
        <taxon>Trebouxiaceae</taxon>
        <taxon>Symbiochloris</taxon>
    </lineage>
</organism>
<sequence>MAASLPNVRSRLTSGQCSCRPNCLAFQPLLQNSRRAPLLCFSLAARQVNASSRQLLSAAAQHCKRASTRRLRCQCTADPSAKAGESSGNVGTVVGLALWAALTGYILFLSPNQTPYRDQYFILKQVGLGPDDGFHVNTVWVQLFNAMGLWPAIYASLLIPSGRSGNKVPAWPFVSLSFAFGVLALGPYFALWTPPPEQQGPPKKSELTGWGKRGQQYLESPVNGVLILAGTCAVLYQALTAGGAEWAAFLKMFDESRFEHATILDFSCLTLLAPFWLLQDAQQRQWDSRGPPLPIWLFAGIPLLGPALYLALRPRASEE</sequence>
<protein>
    <recommendedName>
        <fullName evidence="4">DUF2834 domain-containing protein</fullName>
    </recommendedName>
</protein>
<feature type="transmembrane region" description="Helical" evidence="1">
    <location>
        <begin position="90"/>
        <end position="108"/>
    </location>
</feature>
<dbReference type="PANTHER" id="PTHR36009:SF3">
    <property type="entry name" value="TRANSMEMBRANE PROTEIN"/>
    <property type="match status" value="1"/>
</dbReference>
<feature type="transmembrane region" description="Helical" evidence="1">
    <location>
        <begin position="225"/>
        <end position="249"/>
    </location>
</feature>
<feature type="transmembrane region" description="Helical" evidence="1">
    <location>
        <begin position="293"/>
        <end position="312"/>
    </location>
</feature>
<proteinExistence type="predicted"/>
<feature type="transmembrane region" description="Helical" evidence="1">
    <location>
        <begin position="261"/>
        <end position="278"/>
    </location>
</feature>
<reference evidence="2 3" key="1">
    <citation type="journal article" date="2024" name="Nat. Commun.">
        <title>Phylogenomics reveals the evolutionary origins of lichenization in chlorophyte algae.</title>
        <authorList>
            <person name="Puginier C."/>
            <person name="Libourel C."/>
            <person name="Otte J."/>
            <person name="Skaloud P."/>
            <person name="Haon M."/>
            <person name="Grisel S."/>
            <person name="Petersen M."/>
            <person name="Berrin J.G."/>
            <person name="Delaux P.M."/>
            <person name="Dal Grande F."/>
            <person name="Keller J."/>
        </authorList>
    </citation>
    <scope>NUCLEOTIDE SEQUENCE [LARGE SCALE GENOMIC DNA]</scope>
    <source>
        <strain evidence="2 3">SAG 2036</strain>
    </source>
</reference>
<name>A0AAW1P156_9CHLO</name>
<accession>A0AAW1P156</accession>
<keyword evidence="1" id="KW-0472">Membrane</keyword>